<evidence type="ECO:0000313" key="1">
    <source>
        <dbReference type="EMBL" id="CCE32884.1"/>
    </source>
</evidence>
<reference evidence="1 2" key="1">
    <citation type="journal article" date="2013" name="PLoS Genet.">
        <title>Plant-symbiotic fungi as chemical engineers: Multi-genome analysis of the Clavicipitaceae reveals dynamics of alkaloid loci.</title>
        <authorList>
            <person name="Schardl C.L."/>
            <person name="Young C.A."/>
            <person name="Hesse U."/>
            <person name="Amyotte S.G."/>
            <person name="Andreeva K."/>
            <person name="Calie P.J."/>
            <person name="Fleetwood D.J."/>
            <person name="Haws D.C."/>
            <person name="Moore N."/>
            <person name="Oeser B."/>
            <person name="Panaccione D.G."/>
            <person name="Schweri K.K."/>
            <person name="Voisey C.R."/>
            <person name="Farman M.L."/>
            <person name="Jaromczyk J.W."/>
            <person name="Roe B.A."/>
            <person name="O'Sullivan D.M."/>
            <person name="Scott B."/>
            <person name="Tudzynski P."/>
            <person name="An Z."/>
            <person name="Arnaoudova E.G."/>
            <person name="Bullock C.T."/>
            <person name="Charlton N.D."/>
            <person name="Chen L."/>
            <person name="Cox M."/>
            <person name="Dinkins R.D."/>
            <person name="Florea S."/>
            <person name="Glenn A.E."/>
            <person name="Gordon A."/>
            <person name="Gueldener U."/>
            <person name="Harris D.R."/>
            <person name="Hollin W."/>
            <person name="Jaromczyk J."/>
            <person name="Johnson R.D."/>
            <person name="Khan A.K."/>
            <person name="Leistner E."/>
            <person name="Leuchtmann A."/>
            <person name="Li C."/>
            <person name="Liu J."/>
            <person name="Liu J."/>
            <person name="Liu M."/>
            <person name="Mace W."/>
            <person name="Machado C."/>
            <person name="Nagabhyru P."/>
            <person name="Pan J."/>
            <person name="Schmid J."/>
            <person name="Sugawara K."/>
            <person name="Steiner U."/>
            <person name="Takach J.E."/>
            <person name="Tanaka E."/>
            <person name="Webb J.S."/>
            <person name="Wilson E.V."/>
            <person name="Wiseman J.L."/>
            <person name="Yoshida R."/>
            <person name="Zeng Z."/>
        </authorList>
    </citation>
    <scope>NUCLEOTIDE SEQUENCE [LARGE SCALE GENOMIC DNA]</scope>
    <source>
        <strain evidence="1 2">20.1</strain>
    </source>
</reference>
<gene>
    <name evidence="1" type="ORF">CPUR_06750</name>
</gene>
<name>M1WHK4_CLAP2</name>
<organism evidence="1 2">
    <name type="scientific">Claviceps purpurea (strain 20.1)</name>
    <name type="common">Ergot fungus</name>
    <name type="synonym">Sphacelia segetum</name>
    <dbReference type="NCBI Taxonomy" id="1111077"/>
    <lineage>
        <taxon>Eukaryota</taxon>
        <taxon>Fungi</taxon>
        <taxon>Dikarya</taxon>
        <taxon>Ascomycota</taxon>
        <taxon>Pezizomycotina</taxon>
        <taxon>Sordariomycetes</taxon>
        <taxon>Hypocreomycetidae</taxon>
        <taxon>Hypocreales</taxon>
        <taxon>Clavicipitaceae</taxon>
        <taxon>Claviceps</taxon>
    </lineage>
</organism>
<sequence length="70" mass="7691">MRDECVSPKPTTFPFRSEIVLLKSIGNDKFYDILDLWLAPGWEAAISKKIIQWLTGGSSSSPDSASSTSL</sequence>
<comment type="caution">
    <text evidence="1">The sequence shown here is derived from an EMBL/GenBank/DDBJ whole genome shotgun (WGS) entry which is preliminary data.</text>
</comment>
<dbReference type="HOGENOM" id="CLU_2757582_0_0_1"/>
<dbReference type="EMBL" id="CAGA01000047">
    <property type="protein sequence ID" value="CCE32884.1"/>
    <property type="molecule type" value="Genomic_DNA"/>
</dbReference>
<dbReference type="Proteomes" id="UP000016801">
    <property type="component" value="Unassembled WGS sequence"/>
</dbReference>
<evidence type="ECO:0000313" key="2">
    <source>
        <dbReference type="Proteomes" id="UP000016801"/>
    </source>
</evidence>
<dbReference type="VEuPathDB" id="FungiDB:CPUR_06750"/>
<accession>M1WHK4</accession>
<proteinExistence type="predicted"/>
<keyword evidence="2" id="KW-1185">Reference proteome</keyword>
<dbReference type="AlphaFoldDB" id="M1WHK4"/>
<protein>
    <submittedName>
        <fullName evidence="1">Uncharacterized protein</fullName>
    </submittedName>
</protein>